<dbReference type="InterPro" id="IPR029044">
    <property type="entry name" value="Nucleotide-diphossugar_trans"/>
</dbReference>
<sequence length="191" mass="21534">MIAIILAGGESRRFGSQKAFYELDSEPFYKCVAQTLELSGQFDKLVISSNEAIAERFQDYPVVIDQHHYKNRGPLAGIYSVMTACPADAYLVISVDTPFITTAALHHLIKQYEGQLTVYRDDSQIHGTIGIYPHHLKAVIKQLLDNDKLALRHLFNENTDYIDVAAVPGNWYANINTMNELAIMKEGERDD</sequence>
<evidence type="ECO:0000256" key="7">
    <source>
        <dbReference type="ARBA" id="ARBA00023150"/>
    </source>
</evidence>
<evidence type="ECO:0000313" key="11">
    <source>
        <dbReference type="Proteomes" id="UP000295735"/>
    </source>
</evidence>
<protein>
    <submittedName>
        <fullName evidence="10">Molybdenum cofactor guanylyltransferase</fullName>
    </submittedName>
</protein>
<evidence type="ECO:0000313" key="9">
    <source>
        <dbReference type="EMBL" id="KAA1039634.1"/>
    </source>
</evidence>
<dbReference type="RefSeq" id="WP_149459028.1">
    <property type="nucleotide sequence ID" value="NZ_CP073809.1"/>
</dbReference>
<evidence type="ECO:0000259" key="8">
    <source>
        <dbReference type="Pfam" id="PF12804"/>
    </source>
</evidence>
<evidence type="ECO:0000256" key="3">
    <source>
        <dbReference type="ARBA" id="ARBA00022723"/>
    </source>
</evidence>
<dbReference type="EMBL" id="SCWC02000003">
    <property type="protein sequence ID" value="KAA1039634.1"/>
    <property type="molecule type" value="Genomic_DNA"/>
</dbReference>
<dbReference type="Pfam" id="PF12804">
    <property type="entry name" value="NTP_transf_3"/>
    <property type="match status" value="1"/>
</dbReference>
<dbReference type="GO" id="GO:0005525">
    <property type="term" value="F:GTP binding"/>
    <property type="evidence" value="ECO:0007669"/>
    <property type="project" value="UniProtKB-KW"/>
</dbReference>
<dbReference type="Proteomes" id="UP001057381">
    <property type="component" value="Chromosome"/>
</dbReference>
<keyword evidence="1" id="KW-0963">Cytoplasm</keyword>
<dbReference type="CDD" id="cd02503">
    <property type="entry name" value="MobA"/>
    <property type="match status" value="1"/>
</dbReference>
<accession>A0A9Q9BNW3</accession>
<dbReference type="OrthoDB" id="9788394at2"/>
<evidence type="ECO:0000256" key="4">
    <source>
        <dbReference type="ARBA" id="ARBA00022741"/>
    </source>
</evidence>
<evidence type="ECO:0000256" key="6">
    <source>
        <dbReference type="ARBA" id="ARBA00023134"/>
    </source>
</evidence>
<dbReference type="GO" id="GO:0006777">
    <property type="term" value="P:Mo-molybdopterin cofactor biosynthetic process"/>
    <property type="evidence" value="ECO:0007669"/>
    <property type="project" value="UniProtKB-KW"/>
</dbReference>
<proteinExistence type="predicted"/>
<keyword evidence="10" id="KW-0548">Nucleotidyltransferase</keyword>
<dbReference type="EMBL" id="CP073809">
    <property type="protein sequence ID" value="UTH13965.1"/>
    <property type="molecule type" value="Genomic_DNA"/>
</dbReference>
<keyword evidence="11" id="KW-1185">Reference proteome</keyword>
<dbReference type="KEGG" id="mequ:KFV11_00905"/>
<name>A0A9Q9BNW3_9STAP</name>
<evidence type="ECO:0000313" key="10">
    <source>
        <dbReference type="EMBL" id="UTH13965.1"/>
    </source>
</evidence>
<keyword evidence="3" id="KW-0479">Metal-binding</keyword>
<keyword evidence="7" id="KW-0501">Molybdenum cofactor biosynthesis</keyword>
<reference evidence="9 11" key="1">
    <citation type="submission" date="2019-09" db="EMBL/GenBank/DDBJ databases">
        <authorList>
            <person name="Mazhar S."/>
            <person name="Altermann E."/>
            <person name="Hill C."/>
            <person name="Mcauliffe O."/>
        </authorList>
    </citation>
    <scope>NUCLEOTIDE SEQUENCE [LARGE SCALE GENOMIC DNA]</scope>
    <source>
        <strain evidence="9 11">ATCC 51831</strain>
    </source>
</reference>
<evidence type="ECO:0000256" key="5">
    <source>
        <dbReference type="ARBA" id="ARBA00022842"/>
    </source>
</evidence>
<keyword evidence="5" id="KW-0460">Magnesium</keyword>
<dbReference type="SUPFAM" id="SSF53448">
    <property type="entry name" value="Nucleotide-diphospho-sugar transferases"/>
    <property type="match status" value="1"/>
</dbReference>
<organism evidence="10 12">
    <name type="scientific">Macrococcus equipercicus</name>
    <dbReference type="NCBI Taxonomy" id="69967"/>
    <lineage>
        <taxon>Bacteria</taxon>
        <taxon>Bacillati</taxon>
        <taxon>Bacillota</taxon>
        <taxon>Bacilli</taxon>
        <taxon>Bacillales</taxon>
        <taxon>Staphylococcaceae</taxon>
        <taxon>Macrococcus</taxon>
    </lineage>
</organism>
<dbReference type="Proteomes" id="UP000295735">
    <property type="component" value="Unassembled WGS sequence"/>
</dbReference>
<evidence type="ECO:0000313" key="12">
    <source>
        <dbReference type="Proteomes" id="UP001057381"/>
    </source>
</evidence>
<dbReference type="GO" id="GO:0046872">
    <property type="term" value="F:metal ion binding"/>
    <property type="evidence" value="ECO:0007669"/>
    <property type="project" value="UniProtKB-KW"/>
</dbReference>
<evidence type="ECO:0000256" key="2">
    <source>
        <dbReference type="ARBA" id="ARBA00022679"/>
    </source>
</evidence>
<dbReference type="PANTHER" id="PTHR19136">
    <property type="entry name" value="MOLYBDENUM COFACTOR GUANYLYLTRANSFERASE"/>
    <property type="match status" value="1"/>
</dbReference>
<dbReference type="Gene3D" id="3.90.550.10">
    <property type="entry name" value="Spore Coat Polysaccharide Biosynthesis Protein SpsA, Chain A"/>
    <property type="match status" value="1"/>
</dbReference>
<dbReference type="InterPro" id="IPR013482">
    <property type="entry name" value="Molybde_CF_guanTrfase"/>
</dbReference>
<keyword evidence="6" id="KW-0342">GTP-binding</keyword>
<dbReference type="PANTHER" id="PTHR19136:SF81">
    <property type="entry name" value="MOLYBDENUM COFACTOR GUANYLYLTRANSFERASE"/>
    <property type="match status" value="1"/>
</dbReference>
<keyword evidence="4" id="KW-0547">Nucleotide-binding</keyword>
<dbReference type="AlphaFoldDB" id="A0A9Q9BNW3"/>
<dbReference type="InterPro" id="IPR025877">
    <property type="entry name" value="MobA-like_NTP_Trfase"/>
</dbReference>
<evidence type="ECO:0000256" key="1">
    <source>
        <dbReference type="ARBA" id="ARBA00022490"/>
    </source>
</evidence>
<feature type="domain" description="MobA-like NTP transferase" evidence="8">
    <location>
        <begin position="3"/>
        <end position="156"/>
    </location>
</feature>
<gene>
    <name evidence="9" type="ORF">ERX35_006045</name>
    <name evidence="10" type="ORF">KFV11_00905</name>
</gene>
<keyword evidence="2" id="KW-0808">Transferase</keyword>
<dbReference type="GO" id="GO:0016779">
    <property type="term" value="F:nucleotidyltransferase activity"/>
    <property type="evidence" value="ECO:0007669"/>
    <property type="project" value="UniProtKB-KW"/>
</dbReference>
<reference evidence="10" key="2">
    <citation type="submission" date="2021-04" db="EMBL/GenBank/DDBJ databases">
        <title>Complete Genome Sequences of Macrococcus spp. from dog and cattle.</title>
        <authorList>
            <person name="Schwendener S."/>
            <person name="Perreten V."/>
        </authorList>
    </citation>
    <scope>NUCLEOTIDE SEQUENCE</scope>
    <source>
        <strain evidence="10">Epi0143-OL</strain>
    </source>
</reference>